<evidence type="ECO:0000256" key="6">
    <source>
        <dbReference type="ARBA" id="ARBA00023225"/>
    </source>
</evidence>
<evidence type="ECO:0000313" key="10">
    <source>
        <dbReference type="Proteomes" id="UP000195918"/>
    </source>
</evidence>
<organism evidence="9 10">
    <name type="scientific">Vagococcus fluvialis bH819</name>
    <dbReference type="NCBI Taxonomy" id="1255619"/>
    <lineage>
        <taxon>Bacteria</taxon>
        <taxon>Bacillati</taxon>
        <taxon>Bacillota</taxon>
        <taxon>Bacilli</taxon>
        <taxon>Lactobacillales</taxon>
        <taxon>Enterococcaceae</taxon>
        <taxon>Vagococcus</taxon>
    </lineage>
</organism>
<dbReference type="InterPro" id="IPR051472">
    <property type="entry name" value="T3SS_Stator/FliH"/>
</dbReference>
<dbReference type="PANTHER" id="PTHR34982">
    <property type="entry name" value="YOP PROTEINS TRANSLOCATION PROTEIN L"/>
    <property type="match status" value="1"/>
</dbReference>
<dbReference type="GO" id="GO:0015031">
    <property type="term" value="P:protein transport"/>
    <property type="evidence" value="ECO:0007669"/>
    <property type="project" value="UniProtKB-KW"/>
</dbReference>
<keyword evidence="9" id="KW-0282">Flagellum</keyword>
<comment type="function">
    <text evidence="1">Needed for flagellar regrowth and assembly.</text>
</comment>
<evidence type="ECO:0000256" key="4">
    <source>
        <dbReference type="ARBA" id="ARBA00022795"/>
    </source>
</evidence>
<evidence type="ECO:0000256" key="3">
    <source>
        <dbReference type="ARBA" id="ARBA00022448"/>
    </source>
</evidence>
<sequence length="283" mass="33212">MQSSHNFFKYKNVVERQDVKKIETTYIPKKKEINFLNSDENINFFDANTQTDESRDYQSVRITQFNLELEKMKKKYHQVIKKERDKFFKELRLIKENVIESSYQEGELLKKEAYQSGLKEGRLDGYEVGKVEGYQAGIEESEYLKKNALKIIEEAKKEVVTYQKEKQSDFVNLASIMAEKIINKELSLNEIELSDILQPVLNKLDKDNNFITIFVTKSNFESTKTYMQKVKNEFPSIKFAVFVDDSLELNGCVIDTNFEVIDLQIRKQLDLMVLDITKGELNE</sequence>
<dbReference type="GO" id="GO:0044781">
    <property type="term" value="P:bacterial-type flagellum organization"/>
    <property type="evidence" value="ECO:0007669"/>
    <property type="project" value="UniProtKB-KW"/>
</dbReference>
<evidence type="ECO:0000256" key="5">
    <source>
        <dbReference type="ARBA" id="ARBA00022927"/>
    </source>
</evidence>
<keyword evidence="9" id="KW-0966">Cell projection</keyword>
<dbReference type="Pfam" id="PF02108">
    <property type="entry name" value="FliH"/>
    <property type="match status" value="1"/>
</dbReference>
<keyword evidence="3" id="KW-0813">Transport</keyword>
<proteinExistence type="inferred from homology"/>
<dbReference type="Proteomes" id="UP000195918">
    <property type="component" value="Unassembled WGS sequence"/>
</dbReference>
<feature type="coiled-coil region" evidence="7">
    <location>
        <begin position="138"/>
        <end position="165"/>
    </location>
</feature>
<accession>A0A1X6WRG0</accession>
<dbReference type="GO" id="GO:0005829">
    <property type="term" value="C:cytosol"/>
    <property type="evidence" value="ECO:0007669"/>
    <property type="project" value="TreeGrafter"/>
</dbReference>
<reference evidence="10" key="1">
    <citation type="submission" date="2017-02" db="EMBL/GenBank/DDBJ databases">
        <authorList>
            <person name="Dridi B."/>
        </authorList>
    </citation>
    <scope>NUCLEOTIDE SEQUENCE [LARGE SCALE GENOMIC DNA]</scope>
    <source>
        <strain evidence="10">bH819</strain>
    </source>
</reference>
<evidence type="ECO:0000259" key="8">
    <source>
        <dbReference type="Pfam" id="PF02108"/>
    </source>
</evidence>
<keyword evidence="7" id="KW-0175">Coiled coil</keyword>
<evidence type="ECO:0000256" key="7">
    <source>
        <dbReference type="SAM" id="Coils"/>
    </source>
</evidence>
<evidence type="ECO:0000256" key="2">
    <source>
        <dbReference type="ARBA" id="ARBA00006602"/>
    </source>
</evidence>
<keyword evidence="9" id="KW-0969">Cilium</keyword>
<protein>
    <submittedName>
        <fullName evidence="9">Flagellar assembly protein FliH</fullName>
    </submittedName>
</protein>
<dbReference type="EMBL" id="FWFD01000015">
    <property type="protein sequence ID" value="SLM86880.1"/>
    <property type="molecule type" value="Genomic_DNA"/>
</dbReference>
<evidence type="ECO:0000313" key="9">
    <source>
        <dbReference type="EMBL" id="SLM86880.1"/>
    </source>
</evidence>
<keyword evidence="6" id="KW-1006">Bacterial flagellum protein export</keyword>
<comment type="similarity">
    <text evidence="2">Belongs to the FliH family.</text>
</comment>
<keyword evidence="10" id="KW-1185">Reference proteome</keyword>
<dbReference type="InterPro" id="IPR018035">
    <property type="entry name" value="Flagellar_FliH/T3SS_HrpE"/>
</dbReference>
<dbReference type="PANTHER" id="PTHR34982:SF1">
    <property type="entry name" value="FLAGELLAR ASSEMBLY PROTEIN FLIH"/>
    <property type="match status" value="1"/>
</dbReference>
<feature type="domain" description="Flagellar assembly protein FliH/Type III secretion system HrpE" evidence="8">
    <location>
        <begin position="146"/>
        <end position="270"/>
    </location>
</feature>
<keyword evidence="4" id="KW-1005">Bacterial flagellum biogenesis</keyword>
<dbReference type="AlphaFoldDB" id="A0A1X6WRG0"/>
<gene>
    <name evidence="9" type="ORF">FM121_12335</name>
</gene>
<dbReference type="RefSeq" id="WP_179203869.1">
    <property type="nucleotide sequence ID" value="NZ_FWFD01000015.1"/>
</dbReference>
<name>A0A1X6WRG0_9ENTE</name>
<keyword evidence="5" id="KW-0653">Protein transport</keyword>
<evidence type="ECO:0000256" key="1">
    <source>
        <dbReference type="ARBA" id="ARBA00003041"/>
    </source>
</evidence>